<reference evidence="1" key="2">
    <citation type="submission" date="2021-02" db="EMBL/GenBank/DDBJ databases">
        <authorList>
            <person name="Kimball J.A."/>
            <person name="Haas M.W."/>
            <person name="Macchietto M."/>
            <person name="Kono T."/>
            <person name="Duquette J."/>
            <person name="Shao M."/>
        </authorList>
    </citation>
    <scope>NUCLEOTIDE SEQUENCE</scope>
    <source>
        <tissue evidence="1">Fresh leaf tissue</tissue>
    </source>
</reference>
<reference evidence="1" key="1">
    <citation type="journal article" date="2021" name="bioRxiv">
        <title>Whole Genome Assembly and Annotation of Northern Wild Rice, Zizania palustris L., Supports a Whole Genome Duplication in the Zizania Genus.</title>
        <authorList>
            <person name="Haas M."/>
            <person name="Kono T."/>
            <person name="Macchietto M."/>
            <person name="Millas R."/>
            <person name="McGilp L."/>
            <person name="Shao M."/>
            <person name="Duquette J."/>
            <person name="Hirsch C.N."/>
            <person name="Kimball J."/>
        </authorList>
    </citation>
    <scope>NUCLEOTIDE SEQUENCE</scope>
    <source>
        <tissue evidence="1">Fresh leaf tissue</tissue>
    </source>
</reference>
<comment type="caution">
    <text evidence="1">The sequence shown here is derived from an EMBL/GenBank/DDBJ whole genome shotgun (WGS) entry which is preliminary data.</text>
</comment>
<dbReference type="Proteomes" id="UP000729402">
    <property type="component" value="Unassembled WGS sequence"/>
</dbReference>
<dbReference type="PANTHER" id="PTHR35506">
    <property type="entry name" value="OS02G0135600 PROTEIN"/>
    <property type="match status" value="1"/>
</dbReference>
<sequence length="100" mass="11131">MEAMLISSAIASCIHVSVILSYGSAAENKNEFSISNSSTETDFDLNLLRPRQSYTMKTGNTLDNVRNHHPMMLAQWQEGVTHSDLTKGKRIIICRLSSDT</sequence>
<dbReference type="PANTHER" id="PTHR35506:SF1">
    <property type="entry name" value="OS02G0135600 PROTEIN"/>
    <property type="match status" value="1"/>
</dbReference>
<keyword evidence="2" id="KW-1185">Reference proteome</keyword>
<organism evidence="1 2">
    <name type="scientific">Zizania palustris</name>
    <name type="common">Northern wild rice</name>
    <dbReference type="NCBI Taxonomy" id="103762"/>
    <lineage>
        <taxon>Eukaryota</taxon>
        <taxon>Viridiplantae</taxon>
        <taxon>Streptophyta</taxon>
        <taxon>Embryophyta</taxon>
        <taxon>Tracheophyta</taxon>
        <taxon>Spermatophyta</taxon>
        <taxon>Magnoliopsida</taxon>
        <taxon>Liliopsida</taxon>
        <taxon>Poales</taxon>
        <taxon>Poaceae</taxon>
        <taxon>BOP clade</taxon>
        <taxon>Oryzoideae</taxon>
        <taxon>Oryzeae</taxon>
        <taxon>Zizaniinae</taxon>
        <taxon>Zizania</taxon>
    </lineage>
</organism>
<protein>
    <submittedName>
        <fullName evidence="1">Uncharacterized protein</fullName>
    </submittedName>
</protein>
<dbReference type="EMBL" id="JAAALK010000289">
    <property type="protein sequence ID" value="KAG8048457.1"/>
    <property type="molecule type" value="Genomic_DNA"/>
</dbReference>
<dbReference type="OrthoDB" id="1891406at2759"/>
<dbReference type="AlphaFoldDB" id="A0A8J5RKD4"/>
<evidence type="ECO:0000313" key="1">
    <source>
        <dbReference type="EMBL" id="KAG8048457.1"/>
    </source>
</evidence>
<accession>A0A8J5RKD4</accession>
<proteinExistence type="predicted"/>
<evidence type="ECO:0000313" key="2">
    <source>
        <dbReference type="Proteomes" id="UP000729402"/>
    </source>
</evidence>
<gene>
    <name evidence="1" type="ORF">GUJ93_ZPchr0009g367</name>
</gene>
<name>A0A8J5RKD4_ZIZPA</name>